<dbReference type="InterPro" id="IPR027417">
    <property type="entry name" value="P-loop_NTPase"/>
</dbReference>
<keyword evidence="2 6" id="KW-0812">Transmembrane</keyword>
<dbReference type="STRING" id="33097.A0A150H352"/>
<feature type="compositionally biased region" description="Gly residues" evidence="5">
    <location>
        <begin position="476"/>
        <end position="487"/>
    </location>
</feature>
<dbReference type="GO" id="GO:0015421">
    <property type="term" value="F:ABC-type oligopeptide transporter activity"/>
    <property type="evidence" value="ECO:0007669"/>
    <property type="project" value="TreeGrafter"/>
</dbReference>
<keyword evidence="10" id="KW-1185">Reference proteome</keyword>
<name>A0A150H352_GONPE</name>
<proteinExistence type="predicted"/>
<feature type="compositionally biased region" description="Low complexity" evidence="5">
    <location>
        <begin position="245"/>
        <end position="258"/>
    </location>
</feature>
<dbReference type="EMBL" id="LSYV01000002">
    <property type="protein sequence ID" value="KXZ56422.1"/>
    <property type="molecule type" value="Genomic_DNA"/>
</dbReference>
<feature type="compositionally biased region" description="Low complexity" evidence="5">
    <location>
        <begin position="266"/>
        <end position="289"/>
    </location>
</feature>
<dbReference type="Gene3D" id="1.20.1560.10">
    <property type="entry name" value="ABC transporter type 1, transmembrane domain"/>
    <property type="match status" value="1"/>
</dbReference>
<evidence type="ECO:0000313" key="9">
    <source>
        <dbReference type="EMBL" id="KXZ56422.1"/>
    </source>
</evidence>
<feature type="transmembrane region" description="Helical" evidence="6">
    <location>
        <begin position="47"/>
        <end position="70"/>
    </location>
</feature>
<dbReference type="Gene3D" id="3.40.50.300">
    <property type="entry name" value="P-loop containing nucleotide triphosphate hydrolases"/>
    <property type="match status" value="1"/>
</dbReference>
<feature type="region of interest" description="Disordered" evidence="5">
    <location>
        <begin position="206"/>
        <end position="369"/>
    </location>
</feature>
<evidence type="ECO:0000256" key="1">
    <source>
        <dbReference type="ARBA" id="ARBA00004141"/>
    </source>
</evidence>
<comment type="caution">
    <text evidence="9">The sequence shown here is derived from an EMBL/GenBank/DDBJ whole genome shotgun (WGS) entry which is preliminary data.</text>
</comment>
<comment type="subcellular location">
    <subcellularLocation>
        <location evidence="1">Membrane</location>
        <topology evidence="1">Multi-pass membrane protein</topology>
    </subcellularLocation>
</comment>
<dbReference type="SUPFAM" id="SSF52540">
    <property type="entry name" value="P-loop containing nucleoside triphosphate hydrolases"/>
    <property type="match status" value="1"/>
</dbReference>
<organism evidence="9 10">
    <name type="scientific">Gonium pectorale</name>
    <name type="common">Green alga</name>
    <dbReference type="NCBI Taxonomy" id="33097"/>
    <lineage>
        <taxon>Eukaryota</taxon>
        <taxon>Viridiplantae</taxon>
        <taxon>Chlorophyta</taxon>
        <taxon>core chlorophytes</taxon>
        <taxon>Chlorophyceae</taxon>
        <taxon>CS clade</taxon>
        <taxon>Chlamydomonadales</taxon>
        <taxon>Volvocaceae</taxon>
        <taxon>Gonium</taxon>
    </lineage>
</organism>
<feature type="transmembrane region" description="Helical" evidence="6">
    <location>
        <begin position="82"/>
        <end position="103"/>
    </location>
</feature>
<feature type="compositionally biased region" description="Basic and acidic residues" evidence="5">
    <location>
        <begin position="466"/>
        <end position="475"/>
    </location>
</feature>
<feature type="domain" description="ABC transmembrane type-1" evidence="8">
    <location>
        <begin position="20"/>
        <end position="191"/>
    </location>
</feature>
<dbReference type="InterPro" id="IPR003439">
    <property type="entry name" value="ABC_transporter-like_ATP-bd"/>
</dbReference>
<feature type="compositionally biased region" description="Low complexity" evidence="5">
    <location>
        <begin position="488"/>
        <end position="504"/>
    </location>
</feature>
<dbReference type="PANTHER" id="PTHR43394:SF1">
    <property type="entry name" value="ATP-BINDING CASSETTE SUB-FAMILY B MEMBER 10, MITOCHONDRIAL"/>
    <property type="match status" value="1"/>
</dbReference>
<feature type="domain" description="ABC transporter" evidence="7">
    <location>
        <begin position="378"/>
        <end position="701"/>
    </location>
</feature>
<evidence type="ECO:0000259" key="8">
    <source>
        <dbReference type="PROSITE" id="PS50929"/>
    </source>
</evidence>
<dbReference type="PROSITE" id="PS50893">
    <property type="entry name" value="ABC_TRANSPORTER_2"/>
    <property type="match status" value="1"/>
</dbReference>
<evidence type="ECO:0000256" key="5">
    <source>
        <dbReference type="SAM" id="MobiDB-lite"/>
    </source>
</evidence>
<dbReference type="GO" id="GO:0016887">
    <property type="term" value="F:ATP hydrolysis activity"/>
    <property type="evidence" value="ECO:0007669"/>
    <property type="project" value="InterPro"/>
</dbReference>
<evidence type="ECO:0000256" key="3">
    <source>
        <dbReference type="ARBA" id="ARBA00022989"/>
    </source>
</evidence>
<reference evidence="10" key="1">
    <citation type="journal article" date="2016" name="Nat. Commun.">
        <title>The Gonium pectorale genome demonstrates co-option of cell cycle regulation during the evolution of multicellularity.</title>
        <authorList>
            <person name="Hanschen E.R."/>
            <person name="Marriage T.N."/>
            <person name="Ferris P.J."/>
            <person name="Hamaji T."/>
            <person name="Toyoda A."/>
            <person name="Fujiyama A."/>
            <person name="Neme R."/>
            <person name="Noguchi H."/>
            <person name="Minakuchi Y."/>
            <person name="Suzuki M."/>
            <person name="Kawai-Toyooka H."/>
            <person name="Smith D.R."/>
            <person name="Sparks H."/>
            <person name="Anderson J."/>
            <person name="Bakaric R."/>
            <person name="Luria V."/>
            <person name="Karger A."/>
            <person name="Kirschner M.W."/>
            <person name="Durand P.M."/>
            <person name="Michod R.E."/>
            <person name="Nozaki H."/>
            <person name="Olson B.J."/>
        </authorList>
    </citation>
    <scope>NUCLEOTIDE SEQUENCE [LARGE SCALE GENOMIC DNA]</scope>
    <source>
        <strain evidence="10">NIES-2863</strain>
    </source>
</reference>
<evidence type="ECO:0000256" key="2">
    <source>
        <dbReference type="ARBA" id="ARBA00022692"/>
    </source>
</evidence>
<feature type="compositionally biased region" description="Pro residues" evidence="5">
    <location>
        <begin position="505"/>
        <end position="515"/>
    </location>
</feature>
<dbReference type="SUPFAM" id="SSF90123">
    <property type="entry name" value="ABC transporter transmembrane region"/>
    <property type="match status" value="1"/>
</dbReference>
<dbReference type="PROSITE" id="PS50929">
    <property type="entry name" value="ABC_TM1F"/>
    <property type="match status" value="1"/>
</dbReference>
<sequence length="701" mass="71280">MCWPVVQCGVAVPCLDAPQLAEGATLFLGAALFLASSAGHLLRSAPQLAAVFAAVALIDVAQAGVMGLWLRRLNLAVRQAMGRMFGFTLSIFAHMPLVSALGLEGRAVADYRAFASDYFAATLRLNCLLAGHTAATSALSSCLRLSVLALGGAALFDGATSVGSLIALLQYCSWLQKGLKQASDSWVRLMAGLGSVERLVELHDRGTFGAQPGGGGADGSGGGGSGDLEPASRHTSRSLFREDGSSAAATPSAAAASATGGGGGQQRRAQQASARPARASAAAAATPAGVDPSGASLTEPLLGPRAAQHASERGPDLEAAAAAGSPVGTTGSSVAATAGGRDEDQAGRGGGGRGPRWWAGGGPPRPARPDFGRLRGGFKLSGVHLTTRGRTDRLLLRDANLEVQAGQAVVISGDDPEGLHGLLSLLMLRMPPYKGNLAFQLPTSALPSAAALLGPSPLERLLRRDRGADGARGPDGDGSGSGDGGGAETFAGGATETAAAATAPVPRPPPLPPLPGSGGAGGAADWEWAAFSFRHDDLRPPRSKVALISRSMCGLFRTTLEDNVALAAPDHRVGTADVRRACQAAGLHDEAMSLKDGYFTLLGEGSCSALTGAGLLRLAVARALLRRAPLVLLEDADAFAEALGEARLMALLRQLRGAGCCVVVVCGPNVQPRWDWADAHMHLHGGTLDPAPRPRTLAGGR</sequence>
<protein>
    <recommendedName>
        <fullName evidence="11">ABC transporter domain-containing protein</fullName>
    </recommendedName>
</protein>
<accession>A0A150H352</accession>
<dbReference type="InterPro" id="IPR036640">
    <property type="entry name" value="ABC1_TM_sf"/>
</dbReference>
<dbReference type="InterPro" id="IPR039421">
    <property type="entry name" value="Type_1_exporter"/>
</dbReference>
<gene>
    <name evidence="9" type="ORF">GPECTOR_1g376</name>
</gene>
<dbReference type="AlphaFoldDB" id="A0A150H352"/>
<evidence type="ECO:0000259" key="7">
    <source>
        <dbReference type="PROSITE" id="PS50893"/>
    </source>
</evidence>
<dbReference type="InterPro" id="IPR011527">
    <property type="entry name" value="ABC1_TM_dom"/>
</dbReference>
<evidence type="ECO:0000256" key="4">
    <source>
        <dbReference type="ARBA" id="ARBA00023136"/>
    </source>
</evidence>
<dbReference type="PANTHER" id="PTHR43394">
    <property type="entry name" value="ATP-DEPENDENT PERMEASE MDL1, MITOCHONDRIAL"/>
    <property type="match status" value="1"/>
</dbReference>
<feature type="compositionally biased region" description="Gly residues" evidence="5">
    <location>
        <begin position="347"/>
        <end position="362"/>
    </location>
</feature>
<evidence type="ECO:0008006" key="11">
    <source>
        <dbReference type="Google" id="ProtNLM"/>
    </source>
</evidence>
<evidence type="ECO:0000256" key="6">
    <source>
        <dbReference type="SAM" id="Phobius"/>
    </source>
</evidence>
<evidence type="ECO:0000313" key="10">
    <source>
        <dbReference type="Proteomes" id="UP000075714"/>
    </source>
</evidence>
<keyword evidence="3 6" id="KW-1133">Transmembrane helix</keyword>
<dbReference type="Proteomes" id="UP000075714">
    <property type="component" value="Unassembled WGS sequence"/>
</dbReference>
<feature type="compositionally biased region" description="Gly residues" evidence="5">
    <location>
        <begin position="211"/>
        <end position="226"/>
    </location>
</feature>
<keyword evidence="4 6" id="KW-0472">Membrane</keyword>
<feature type="region of interest" description="Disordered" evidence="5">
    <location>
        <begin position="466"/>
        <end position="520"/>
    </location>
</feature>
<dbReference type="GO" id="GO:0005524">
    <property type="term" value="F:ATP binding"/>
    <property type="evidence" value="ECO:0007669"/>
    <property type="project" value="InterPro"/>
</dbReference>
<dbReference type="GO" id="GO:0016020">
    <property type="term" value="C:membrane"/>
    <property type="evidence" value="ECO:0007669"/>
    <property type="project" value="UniProtKB-SubCell"/>
</dbReference>
<dbReference type="OrthoDB" id="435754at2759"/>